<dbReference type="GO" id="GO:0043590">
    <property type="term" value="C:bacterial nucleoid"/>
    <property type="evidence" value="ECO:0007669"/>
    <property type="project" value="UniProtKB-UniRule"/>
</dbReference>
<accession>A0A1Y2LH14</accession>
<organism evidence="3 4">
    <name type="scientific">Thalassospira alkalitolerans</name>
    <dbReference type="NCBI Taxonomy" id="1293890"/>
    <lineage>
        <taxon>Bacteria</taxon>
        <taxon>Pseudomonadati</taxon>
        <taxon>Pseudomonadota</taxon>
        <taxon>Alphaproteobacteria</taxon>
        <taxon>Rhodospirillales</taxon>
        <taxon>Thalassospiraceae</taxon>
        <taxon>Thalassospira</taxon>
    </lineage>
</organism>
<dbReference type="GO" id="GO:0005829">
    <property type="term" value="C:cytosol"/>
    <property type="evidence" value="ECO:0007669"/>
    <property type="project" value="TreeGrafter"/>
</dbReference>
<keyword evidence="1 2" id="KW-0238">DNA-binding</keyword>
<gene>
    <name evidence="3" type="ORF">TALK_02700</name>
</gene>
<comment type="caution">
    <text evidence="3">The sequence shown here is derived from an EMBL/GenBank/DDBJ whole genome shotgun (WGS) entry which is preliminary data.</text>
</comment>
<comment type="function">
    <text evidence="2">Binds to DNA and alters its conformation. May be involved in regulation of gene expression, nucleoid organization and DNA protection.</text>
</comment>
<dbReference type="RefSeq" id="WP_085615537.1">
    <property type="nucleotide sequence ID" value="NZ_CAXBPE010000003.1"/>
</dbReference>
<protein>
    <recommendedName>
        <fullName evidence="2">Nucleoid-associated protein TALK_02700</fullName>
    </recommendedName>
</protein>
<comment type="subunit">
    <text evidence="2">Homodimer.</text>
</comment>
<dbReference type="PANTHER" id="PTHR33449:SF1">
    <property type="entry name" value="NUCLEOID-ASSOCIATED PROTEIN YBAB"/>
    <property type="match status" value="1"/>
</dbReference>
<dbReference type="STRING" id="1293890.TALK_02700"/>
<dbReference type="SUPFAM" id="SSF82607">
    <property type="entry name" value="YbaB-like"/>
    <property type="match status" value="1"/>
</dbReference>
<evidence type="ECO:0000256" key="2">
    <source>
        <dbReference type="HAMAP-Rule" id="MF_00274"/>
    </source>
</evidence>
<proteinExistence type="inferred from homology"/>
<reference evidence="3 4" key="1">
    <citation type="submission" date="2014-03" db="EMBL/GenBank/DDBJ databases">
        <title>The draft genome sequence of Thalassospira alkalitolerans JCM 18968.</title>
        <authorList>
            <person name="Lai Q."/>
            <person name="Shao Z."/>
        </authorList>
    </citation>
    <scope>NUCLEOTIDE SEQUENCE [LARGE SCALE GENOMIC DNA]</scope>
    <source>
        <strain evidence="3 4">JCM 18968</strain>
    </source>
</reference>
<dbReference type="HAMAP" id="MF_00274">
    <property type="entry name" value="DNA_YbaB_EbfC"/>
    <property type="match status" value="1"/>
</dbReference>
<evidence type="ECO:0000313" key="3">
    <source>
        <dbReference type="EMBL" id="OSQ50376.1"/>
    </source>
</evidence>
<keyword evidence="4" id="KW-1185">Reference proteome</keyword>
<dbReference type="AlphaFoldDB" id="A0A1Y2LH14"/>
<dbReference type="GO" id="GO:0003677">
    <property type="term" value="F:DNA binding"/>
    <property type="evidence" value="ECO:0007669"/>
    <property type="project" value="UniProtKB-UniRule"/>
</dbReference>
<dbReference type="OrthoDB" id="9803080at2"/>
<comment type="similarity">
    <text evidence="2">Belongs to the YbaB/EbfC family.</text>
</comment>
<name>A0A1Y2LH14_9PROT</name>
<dbReference type="Gene3D" id="3.30.1310.10">
    <property type="entry name" value="Nucleoid-associated protein YbaB-like domain"/>
    <property type="match status" value="1"/>
</dbReference>
<sequence length="107" mass="11671">MKNLAGMLKQAQQMQSKMQEMQDGLLALEIEGQSGAGMVKVMLNGKGEMRGLKIDQSIVDPQETEVLEDLIVAAYNDAKVKVEAAVQDKMKDVTGGMNLPEGFKLPF</sequence>
<dbReference type="PIRSF" id="PIRSF004555">
    <property type="entry name" value="UCP004555"/>
    <property type="match status" value="1"/>
</dbReference>
<dbReference type="Pfam" id="PF02575">
    <property type="entry name" value="YbaB_DNA_bd"/>
    <property type="match status" value="1"/>
</dbReference>
<comment type="subcellular location">
    <subcellularLocation>
        <location evidence="2">Cytoplasm</location>
        <location evidence="2">Nucleoid</location>
    </subcellularLocation>
</comment>
<dbReference type="EMBL" id="JFKB01000001">
    <property type="protein sequence ID" value="OSQ50376.1"/>
    <property type="molecule type" value="Genomic_DNA"/>
</dbReference>
<keyword evidence="2" id="KW-0963">Cytoplasm</keyword>
<dbReference type="PANTHER" id="PTHR33449">
    <property type="entry name" value="NUCLEOID-ASSOCIATED PROTEIN YBAB"/>
    <property type="match status" value="1"/>
</dbReference>
<dbReference type="InterPro" id="IPR004401">
    <property type="entry name" value="YbaB/EbfC"/>
</dbReference>
<evidence type="ECO:0000313" key="4">
    <source>
        <dbReference type="Proteomes" id="UP000193396"/>
    </source>
</evidence>
<dbReference type="InterPro" id="IPR036894">
    <property type="entry name" value="YbaB-like_sf"/>
</dbReference>
<evidence type="ECO:0000256" key="1">
    <source>
        <dbReference type="ARBA" id="ARBA00023125"/>
    </source>
</evidence>
<dbReference type="Proteomes" id="UP000193396">
    <property type="component" value="Unassembled WGS sequence"/>
</dbReference>
<dbReference type="NCBIfam" id="TIGR00103">
    <property type="entry name" value="DNA_YbaB_EbfC"/>
    <property type="match status" value="1"/>
</dbReference>